<protein>
    <recommendedName>
        <fullName evidence="5">Geminin</fullName>
    </recommendedName>
</protein>
<evidence type="ECO:0000256" key="1">
    <source>
        <dbReference type="SAM" id="Coils"/>
    </source>
</evidence>
<feature type="coiled-coil region" evidence="1">
    <location>
        <begin position="87"/>
        <end position="142"/>
    </location>
</feature>
<comment type="caution">
    <text evidence="3">The sequence shown here is derived from an EMBL/GenBank/DDBJ whole genome shotgun (WGS) entry which is preliminary data.</text>
</comment>
<sequence length="158" mass="17500">MGSNPKKVVAKKSVASSAENDTDPGLGPKPFSSSVKGNALTKVRSGFIGKRTAPSKVTVEKLIQTDHPGVALVTGDKPSLEYWKLLAEERGRQLEQVQKEKLEMETKNETLEEEITSLKLQNYNLKEENTTLESMLEDAKKLAEYFEALPDSDEEDSD</sequence>
<keyword evidence="4" id="KW-1185">Reference proteome</keyword>
<dbReference type="Proteomes" id="UP000708208">
    <property type="component" value="Unassembled WGS sequence"/>
</dbReference>
<dbReference type="InterPro" id="IPR022786">
    <property type="entry name" value="Geminin/Multicilin"/>
</dbReference>
<keyword evidence="1" id="KW-0175">Coiled coil</keyword>
<name>A0A8J2PUK6_9HEXA</name>
<evidence type="ECO:0000313" key="4">
    <source>
        <dbReference type="Proteomes" id="UP000708208"/>
    </source>
</evidence>
<evidence type="ECO:0008006" key="5">
    <source>
        <dbReference type="Google" id="ProtNLM"/>
    </source>
</evidence>
<evidence type="ECO:0000313" key="3">
    <source>
        <dbReference type="EMBL" id="CAG7837915.1"/>
    </source>
</evidence>
<dbReference type="Pfam" id="PF07412">
    <property type="entry name" value="Geminin"/>
    <property type="match status" value="1"/>
</dbReference>
<evidence type="ECO:0000256" key="2">
    <source>
        <dbReference type="SAM" id="MobiDB-lite"/>
    </source>
</evidence>
<dbReference type="EMBL" id="CAJVCH010571587">
    <property type="protein sequence ID" value="CAG7837915.1"/>
    <property type="molecule type" value="Genomic_DNA"/>
</dbReference>
<feature type="region of interest" description="Disordered" evidence="2">
    <location>
        <begin position="1"/>
        <end position="37"/>
    </location>
</feature>
<accession>A0A8J2PUK6</accession>
<dbReference type="GO" id="GO:0006275">
    <property type="term" value="P:regulation of DNA replication"/>
    <property type="evidence" value="ECO:0007669"/>
    <property type="project" value="InterPro"/>
</dbReference>
<gene>
    <name evidence="3" type="ORF">AFUS01_LOCUS46949</name>
</gene>
<proteinExistence type="predicted"/>
<dbReference type="AlphaFoldDB" id="A0A8J2PUK6"/>
<reference evidence="3" key="1">
    <citation type="submission" date="2021-06" db="EMBL/GenBank/DDBJ databases">
        <authorList>
            <person name="Hodson N. C."/>
            <person name="Mongue J. A."/>
            <person name="Jaron S. K."/>
        </authorList>
    </citation>
    <scope>NUCLEOTIDE SEQUENCE</scope>
</reference>
<organism evidence="3 4">
    <name type="scientific">Allacma fusca</name>
    <dbReference type="NCBI Taxonomy" id="39272"/>
    <lineage>
        <taxon>Eukaryota</taxon>
        <taxon>Metazoa</taxon>
        <taxon>Ecdysozoa</taxon>
        <taxon>Arthropoda</taxon>
        <taxon>Hexapoda</taxon>
        <taxon>Collembola</taxon>
        <taxon>Symphypleona</taxon>
        <taxon>Sminthuridae</taxon>
        <taxon>Allacma</taxon>
    </lineage>
</organism>
<dbReference type="OrthoDB" id="10043826at2759"/>